<organism evidence="2 3">
    <name type="scientific">Methylomonas methanica</name>
    <dbReference type="NCBI Taxonomy" id="421"/>
    <lineage>
        <taxon>Bacteria</taxon>
        <taxon>Pseudomonadati</taxon>
        <taxon>Pseudomonadota</taxon>
        <taxon>Gammaproteobacteria</taxon>
        <taxon>Methylococcales</taxon>
        <taxon>Methylococcaceae</taxon>
        <taxon>Methylomonas</taxon>
    </lineage>
</organism>
<sequence length="386" mass="42522">MGYRLQLTPNLRSSAVTVAICDRFPNHLVADGVFVVSCKSRWENLTDNGAMNRNAISLPIIMSLCLRASLAMGKDDAPEVSYFADKQRGWFWYEVLSEPVKKSQPETQADQEKPKPDSKPPSVVKAEIEPKTQAHPSAEPQPLSSAWLKQNLEHYLNQAIDDPSPENVAAFYYLQRVMMDKAERFTNAARYVVMSDPQLDETVRRPVATYAANEANHQASVVAEQALKAIAAQAGILFFFRSDCPYCHVQAPILAMLENAYGFKIYPVSLDGLPMPNGFFSQFKRDNGQAAMLGVEQTPALFLMKPPKQIVPLAQGALSLEEVTGRILLAAKEAGWIDASQYQTTQGIRNTPMLLPAAGSISPAVTQDPLSLIQALQRSAQRGNTP</sequence>
<dbReference type="InterPro" id="IPR014111">
    <property type="entry name" value="T4SS_TraF-like"/>
</dbReference>
<dbReference type="Proteomes" id="UP000078090">
    <property type="component" value="Unassembled WGS sequence"/>
</dbReference>
<accession>A0A177MLK5</accession>
<dbReference type="NCBIfam" id="TIGR02740">
    <property type="entry name" value="TraF-like"/>
    <property type="match status" value="1"/>
</dbReference>
<dbReference type="Gene3D" id="3.40.30.10">
    <property type="entry name" value="Glutaredoxin"/>
    <property type="match status" value="1"/>
</dbReference>
<dbReference type="SUPFAM" id="SSF52833">
    <property type="entry name" value="Thioredoxin-like"/>
    <property type="match status" value="1"/>
</dbReference>
<gene>
    <name evidence="2" type="ORF">A1332_10975</name>
</gene>
<feature type="region of interest" description="Disordered" evidence="1">
    <location>
        <begin position="102"/>
        <end position="125"/>
    </location>
</feature>
<comment type="caution">
    <text evidence="2">The sequence shown here is derived from an EMBL/GenBank/DDBJ whole genome shotgun (WGS) entry which is preliminary data.</text>
</comment>
<feature type="compositionally biased region" description="Basic and acidic residues" evidence="1">
    <location>
        <begin position="102"/>
        <end position="118"/>
    </location>
</feature>
<proteinExistence type="predicted"/>
<dbReference type="CDD" id="cd01659">
    <property type="entry name" value="TRX_superfamily"/>
    <property type="match status" value="1"/>
</dbReference>
<evidence type="ECO:0000313" key="3">
    <source>
        <dbReference type="Proteomes" id="UP000078090"/>
    </source>
</evidence>
<dbReference type="EMBL" id="LUUG01000056">
    <property type="protein sequence ID" value="OAI06687.1"/>
    <property type="molecule type" value="Genomic_DNA"/>
</dbReference>
<dbReference type="InterPro" id="IPR036249">
    <property type="entry name" value="Thioredoxin-like_sf"/>
</dbReference>
<name>A0A177MLK5_METMH</name>
<evidence type="ECO:0000313" key="2">
    <source>
        <dbReference type="EMBL" id="OAI06687.1"/>
    </source>
</evidence>
<dbReference type="OrthoDB" id="5559625at2"/>
<dbReference type="Pfam" id="PF13728">
    <property type="entry name" value="TraF"/>
    <property type="match status" value="1"/>
</dbReference>
<protein>
    <submittedName>
        <fullName evidence="2">TraF-like protein</fullName>
    </submittedName>
</protein>
<evidence type="ECO:0000256" key="1">
    <source>
        <dbReference type="SAM" id="MobiDB-lite"/>
    </source>
</evidence>
<reference evidence="2 3" key="1">
    <citation type="submission" date="2016-03" db="EMBL/GenBank/DDBJ databases">
        <authorList>
            <person name="Ploux O."/>
        </authorList>
    </citation>
    <scope>NUCLEOTIDE SEQUENCE [LARGE SCALE GENOMIC DNA]</scope>
    <source>
        <strain evidence="2 3">R-45363</strain>
    </source>
</reference>
<dbReference type="InterPro" id="IPR039555">
    <property type="entry name" value="TraF/TrbB"/>
</dbReference>
<dbReference type="AlphaFoldDB" id="A0A177MLK5"/>